<dbReference type="Proteomes" id="UP001596037">
    <property type="component" value="Unassembled WGS sequence"/>
</dbReference>
<dbReference type="RefSeq" id="WP_376852578.1">
    <property type="nucleotide sequence ID" value="NZ_JBHSMF010000015.1"/>
</dbReference>
<proteinExistence type="predicted"/>
<dbReference type="PANTHER" id="PTHR35175:SF2">
    <property type="entry name" value="DUF1289 DOMAIN-CONTAINING PROTEIN"/>
    <property type="match status" value="1"/>
</dbReference>
<dbReference type="InterPro" id="IPR010710">
    <property type="entry name" value="DUF1289"/>
</dbReference>
<reference evidence="2" key="1">
    <citation type="journal article" date="2019" name="Int. J. Syst. Evol. Microbiol.">
        <title>The Global Catalogue of Microorganisms (GCM) 10K type strain sequencing project: providing services to taxonomists for standard genome sequencing and annotation.</title>
        <authorList>
            <consortium name="The Broad Institute Genomics Platform"/>
            <consortium name="The Broad Institute Genome Sequencing Center for Infectious Disease"/>
            <person name="Wu L."/>
            <person name="Ma J."/>
        </authorList>
    </citation>
    <scope>NUCLEOTIDE SEQUENCE [LARGE SCALE GENOMIC DNA]</scope>
    <source>
        <strain evidence="2">CCUG 57401</strain>
    </source>
</reference>
<gene>
    <name evidence="1" type="ORF">ACFPOE_22475</name>
</gene>
<evidence type="ECO:0000313" key="1">
    <source>
        <dbReference type="EMBL" id="MFC5500326.1"/>
    </source>
</evidence>
<dbReference type="Pfam" id="PF06945">
    <property type="entry name" value="DUF1289"/>
    <property type="match status" value="1"/>
</dbReference>
<protein>
    <submittedName>
        <fullName evidence="1">DUF1289 domain-containing protein</fullName>
    </submittedName>
</protein>
<sequence>MTAADQIAQRAREALRLGESEPLPSPCVSVCRMDPASGLCEGCLRTLDEIAAWGMLDRRSKLAVWALIERRTGQ</sequence>
<evidence type="ECO:0000313" key="2">
    <source>
        <dbReference type="Proteomes" id="UP001596037"/>
    </source>
</evidence>
<accession>A0ABW0NI97</accession>
<dbReference type="PANTHER" id="PTHR35175">
    <property type="entry name" value="DUF1289 DOMAIN-CONTAINING PROTEIN"/>
    <property type="match status" value="1"/>
</dbReference>
<dbReference type="EMBL" id="JBHSMF010000015">
    <property type="protein sequence ID" value="MFC5500326.1"/>
    <property type="molecule type" value="Genomic_DNA"/>
</dbReference>
<organism evidence="1 2">
    <name type="scientific">Caenimonas terrae</name>
    <dbReference type="NCBI Taxonomy" id="696074"/>
    <lineage>
        <taxon>Bacteria</taxon>
        <taxon>Pseudomonadati</taxon>
        <taxon>Pseudomonadota</taxon>
        <taxon>Betaproteobacteria</taxon>
        <taxon>Burkholderiales</taxon>
        <taxon>Comamonadaceae</taxon>
        <taxon>Caenimonas</taxon>
    </lineage>
</organism>
<comment type="caution">
    <text evidence="1">The sequence shown here is derived from an EMBL/GenBank/DDBJ whole genome shotgun (WGS) entry which is preliminary data.</text>
</comment>
<keyword evidence="2" id="KW-1185">Reference proteome</keyword>
<name>A0ABW0NI97_9BURK</name>